<dbReference type="InterPro" id="IPR000594">
    <property type="entry name" value="ThiF_NAD_FAD-bd"/>
</dbReference>
<dbReference type="PANTHER" id="PTHR43267">
    <property type="entry name" value="TRNA THREONYLCARBAMOYLADENOSINE DEHYDRATASE"/>
    <property type="match status" value="1"/>
</dbReference>
<dbReference type="AlphaFoldDB" id="A0A1H0L6P9"/>
<proteinExistence type="predicted"/>
<dbReference type="Pfam" id="PF00899">
    <property type="entry name" value="ThiF"/>
    <property type="match status" value="1"/>
</dbReference>
<accession>A0A1H0L6P9</accession>
<dbReference type="Gene3D" id="3.40.50.720">
    <property type="entry name" value="NAD(P)-binding Rossmann-like Domain"/>
    <property type="match status" value="1"/>
</dbReference>
<protein>
    <submittedName>
        <fullName evidence="3">tRNA A37 threonylcarbamoyladenosine dehydratase</fullName>
    </submittedName>
</protein>
<evidence type="ECO:0000313" key="3">
    <source>
        <dbReference type="EMBL" id="SDO63934.1"/>
    </source>
</evidence>
<dbReference type="GO" id="GO:0061503">
    <property type="term" value="F:tRNA threonylcarbamoyladenosine dehydratase"/>
    <property type="evidence" value="ECO:0007669"/>
    <property type="project" value="TreeGrafter"/>
</dbReference>
<dbReference type="InterPro" id="IPR035985">
    <property type="entry name" value="Ubiquitin-activating_enz"/>
</dbReference>
<keyword evidence="1" id="KW-0472">Membrane</keyword>
<evidence type="ECO:0000256" key="1">
    <source>
        <dbReference type="SAM" id="Phobius"/>
    </source>
</evidence>
<keyword evidence="1" id="KW-0812">Transmembrane</keyword>
<feature type="transmembrane region" description="Helical" evidence="1">
    <location>
        <begin position="220"/>
        <end position="240"/>
    </location>
</feature>
<dbReference type="PANTHER" id="PTHR43267:SF1">
    <property type="entry name" value="TRNA THREONYLCARBAMOYLADENOSINE DEHYDRATASE"/>
    <property type="match status" value="1"/>
</dbReference>
<dbReference type="SUPFAM" id="SSF69572">
    <property type="entry name" value="Activating enzymes of the ubiquitin-like proteins"/>
    <property type="match status" value="1"/>
</dbReference>
<keyword evidence="1" id="KW-1133">Transmembrane helix</keyword>
<dbReference type="Proteomes" id="UP000199073">
    <property type="component" value="Unassembled WGS sequence"/>
</dbReference>
<dbReference type="InterPro" id="IPR045886">
    <property type="entry name" value="ThiF/MoeB/HesA"/>
</dbReference>
<gene>
    <name evidence="3" type="ORF">SAMN05660330_00688</name>
</gene>
<evidence type="ECO:0000313" key="4">
    <source>
        <dbReference type="Proteomes" id="UP000199073"/>
    </source>
</evidence>
<dbReference type="STRING" id="91360.SAMN05660330_00688"/>
<name>A0A1H0L6P9_9BACT</name>
<evidence type="ECO:0000259" key="2">
    <source>
        <dbReference type="Pfam" id="PF00899"/>
    </source>
</evidence>
<dbReference type="GO" id="GO:0061504">
    <property type="term" value="P:cyclic threonylcarbamoyladenosine biosynthetic process"/>
    <property type="evidence" value="ECO:0007669"/>
    <property type="project" value="TreeGrafter"/>
</dbReference>
<sequence length="246" mass="26958">MMERFIRTERLLGKARFGRLQNKMVTVVGLGAVGGYVVEGLVRAGVNHLRIVDFDIVQPSNLNRQLLALETNIGRSKVALAKERITAINSECTVEALPLFAGEESIGEILSPAPSLLIDAIDSLNPKTQLLYHAWQQNIPTISSMGAALRTDPALIKSGDLFSSTNCPLAKHLRKRLRRRGVGPGISCVYSTEPVDFDYEKEDEQEQAAPHSDRGRQRNVLGSLPTITGIFGLTIANLAIMQLTEK</sequence>
<dbReference type="EMBL" id="FNJI01000004">
    <property type="protein sequence ID" value="SDO63934.1"/>
    <property type="molecule type" value="Genomic_DNA"/>
</dbReference>
<organism evidence="3 4">
    <name type="scientific">Desulforhopalus singaporensis</name>
    <dbReference type="NCBI Taxonomy" id="91360"/>
    <lineage>
        <taxon>Bacteria</taxon>
        <taxon>Pseudomonadati</taxon>
        <taxon>Thermodesulfobacteriota</taxon>
        <taxon>Desulfobulbia</taxon>
        <taxon>Desulfobulbales</taxon>
        <taxon>Desulfocapsaceae</taxon>
        <taxon>Desulforhopalus</taxon>
    </lineage>
</organism>
<feature type="domain" description="THIF-type NAD/FAD binding fold" evidence="2">
    <location>
        <begin position="11"/>
        <end position="244"/>
    </location>
</feature>
<dbReference type="GO" id="GO:0008641">
    <property type="term" value="F:ubiquitin-like modifier activating enzyme activity"/>
    <property type="evidence" value="ECO:0007669"/>
    <property type="project" value="InterPro"/>
</dbReference>
<reference evidence="3 4" key="1">
    <citation type="submission" date="2016-10" db="EMBL/GenBank/DDBJ databases">
        <authorList>
            <person name="de Groot N.N."/>
        </authorList>
    </citation>
    <scope>NUCLEOTIDE SEQUENCE [LARGE SCALE GENOMIC DNA]</scope>
    <source>
        <strain evidence="3 4">DSM 12130</strain>
    </source>
</reference>
<dbReference type="CDD" id="cd00755">
    <property type="entry name" value="YgdL_like"/>
    <property type="match status" value="1"/>
</dbReference>
<keyword evidence="4" id="KW-1185">Reference proteome</keyword>
<dbReference type="RefSeq" id="WP_245694971.1">
    <property type="nucleotide sequence ID" value="NZ_FNJI01000004.1"/>
</dbReference>